<protein>
    <submittedName>
        <fullName evidence="1">Uncharacterized protein</fullName>
    </submittedName>
</protein>
<accession>A0A6C0C1P4</accession>
<evidence type="ECO:0000313" key="1">
    <source>
        <dbReference type="EMBL" id="QHS97483.1"/>
    </source>
</evidence>
<name>A0A6C0C1P4_9ZZZZ</name>
<dbReference type="EMBL" id="MN739298">
    <property type="protein sequence ID" value="QHS97483.1"/>
    <property type="molecule type" value="Genomic_DNA"/>
</dbReference>
<proteinExistence type="predicted"/>
<organism evidence="1">
    <name type="scientific">viral metagenome</name>
    <dbReference type="NCBI Taxonomy" id="1070528"/>
    <lineage>
        <taxon>unclassified sequences</taxon>
        <taxon>metagenomes</taxon>
        <taxon>organismal metagenomes</taxon>
    </lineage>
</organism>
<dbReference type="AlphaFoldDB" id="A0A6C0C1P4"/>
<sequence length="107" mass="12511">MENNDNTTSHLYVSSKRLRNCDKVIKKLLDLNVMSSVKKNKSVICDNYDCWLEYGCDITLTGLKSKLIKEKVWKPLSKDFGFNCAYLNVEGKYRGCVHDFKKYSYHK</sequence>
<reference evidence="1" key="1">
    <citation type="journal article" date="2020" name="Nature">
        <title>Giant virus diversity and host interactions through global metagenomics.</title>
        <authorList>
            <person name="Schulz F."/>
            <person name="Roux S."/>
            <person name="Paez-Espino D."/>
            <person name="Jungbluth S."/>
            <person name="Walsh D.A."/>
            <person name="Denef V.J."/>
            <person name="McMahon K.D."/>
            <person name="Konstantinidis K.T."/>
            <person name="Eloe-Fadrosh E.A."/>
            <person name="Kyrpides N.C."/>
            <person name="Woyke T."/>
        </authorList>
    </citation>
    <scope>NUCLEOTIDE SEQUENCE</scope>
    <source>
        <strain evidence="1">GVMAG-M-3300020169-51</strain>
    </source>
</reference>